<name>A0ABS7SLX5_9BURK</name>
<accession>A0ABS7SLX5</accession>
<reference evidence="1 2" key="1">
    <citation type="submission" date="2021-01" db="EMBL/GenBank/DDBJ databases">
        <authorList>
            <person name="Ruan W."/>
            <person name="Khan S.A."/>
            <person name="Jeon C.O."/>
        </authorList>
    </citation>
    <scope>NUCLEOTIDE SEQUENCE [LARGE SCALE GENOMIC DNA]</scope>
    <source>
        <strain evidence="1 2">R798</strain>
    </source>
</reference>
<protein>
    <submittedName>
        <fullName evidence="1">Uncharacterized protein</fullName>
    </submittedName>
</protein>
<dbReference type="Proteomes" id="UP000809349">
    <property type="component" value="Unassembled WGS sequence"/>
</dbReference>
<organism evidence="1 2">
    <name type="scientific">Massilia soli</name>
    <dbReference type="NCBI Taxonomy" id="2792854"/>
    <lineage>
        <taxon>Bacteria</taxon>
        <taxon>Pseudomonadati</taxon>
        <taxon>Pseudomonadota</taxon>
        <taxon>Betaproteobacteria</taxon>
        <taxon>Burkholderiales</taxon>
        <taxon>Oxalobacteraceae</taxon>
        <taxon>Telluria group</taxon>
        <taxon>Massilia</taxon>
    </lineage>
</organism>
<keyword evidence="2" id="KW-1185">Reference proteome</keyword>
<evidence type="ECO:0000313" key="1">
    <source>
        <dbReference type="EMBL" id="MBZ2207178.1"/>
    </source>
</evidence>
<reference evidence="1 2" key="2">
    <citation type="submission" date="2021-08" db="EMBL/GenBank/DDBJ databases">
        <title>Massilia sp. R798.</title>
        <authorList>
            <person name="Baek J.H."/>
            <person name="Jung H.S."/>
            <person name="Kim K.R."/>
            <person name="Jeon C.O."/>
        </authorList>
    </citation>
    <scope>NUCLEOTIDE SEQUENCE [LARGE SCALE GENOMIC DNA]</scope>
    <source>
        <strain evidence="1 2">R798</strain>
    </source>
</reference>
<proteinExistence type="predicted"/>
<sequence>MIDSKTKKRIVVRMDARYGPYIRVATYADADALQDKFDEDYYVLYWMMRADELEDDGGREYYFGGGADPVKLQTILDEIEF</sequence>
<evidence type="ECO:0000313" key="2">
    <source>
        <dbReference type="Proteomes" id="UP000809349"/>
    </source>
</evidence>
<comment type="caution">
    <text evidence="1">The sequence shown here is derived from an EMBL/GenBank/DDBJ whole genome shotgun (WGS) entry which is preliminary data.</text>
</comment>
<gene>
    <name evidence="1" type="ORF">I4X03_007880</name>
</gene>
<dbReference type="EMBL" id="JAFBIL020000003">
    <property type="protein sequence ID" value="MBZ2207178.1"/>
    <property type="molecule type" value="Genomic_DNA"/>
</dbReference>
<dbReference type="RefSeq" id="WP_223467678.1">
    <property type="nucleotide sequence ID" value="NZ_JAFBIL020000003.1"/>
</dbReference>